<dbReference type="PANTHER" id="PTHR42738">
    <property type="entry name" value="HYDROXYMETHYLGLUTARYL-COA LYASE"/>
    <property type="match status" value="1"/>
</dbReference>
<dbReference type="NCBIfam" id="NF004283">
    <property type="entry name" value="PRK05692.1"/>
    <property type="match status" value="1"/>
</dbReference>
<keyword evidence="2" id="KW-0479">Metal-binding</keyword>
<name>A0A953N6A9_9BURK</name>
<sequence length="325" mass="35238">MSDLPKRVRILEEGPREGMQIEKGPIPTSRKIELIDSLSETGLEQIQVTSFVSPAAVPQMADAPEIVAGFKRKPGVRYTGLWLNDKGLERAIATQKLDIRGSLSLTASEKFLLRNQKRTLVQNVEAVRSMIGMFNHYKVPINRASIMAVFGCNFEGDIPVSRILDLIQTFHDLADEHKFKLEVLSLADTMAWATPGSIRKVVGAVRDKYPDLQLSLHLHDTRGMGIANAYAGMEMGVAIFDAAVAGLGGCPFASHSGASGNVCTEDLVFMCHEMGIETGIDLEKLIESALLAEQVVGHPLPGSVMKGGSLNKLREKVKASMAANA</sequence>
<feature type="domain" description="Pyruvate carboxyltransferase" evidence="4">
    <location>
        <begin position="8"/>
        <end position="286"/>
    </location>
</feature>
<evidence type="ECO:0000256" key="1">
    <source>
        <dbReference type="ARBA" id="ARBA00009405"/>
    </source>
</evidence>
<dbReference type="Pfam" id="PF00682">
    <property type="entry name" value="HMGL-like"/>
    <property type="match status" value="1"/>
</dbReference>
<dbReference type="RefSeq" id="WP_259660144.1">
    <property type="nucleotide sequence ID" value="NZ_JAHXRI010000006.1"/>
</dbReference>
<dbReference type="EMBL" id="JAHXRI010000006">
    <property type="protein sequence ID" value="MBZ1349721.1"/>
    <property type="molecule type" value="Genomic_DNA"/>
</dbReference>
<dbReference type="GO" id="GO:0046951">
    <property type="term" value="P:ketone body biosynthetic process"/>
    <property type="evidence" value="ECO:0007669"/>
    <property type="project" value="TreeGrafter"/>
</dbReference>
<dbReference type="InterPro" id="IPR013785">
    <property type="entry name" value="Aldolase_TIM"/>
</dbReference>
<comment type="similarity">
    <text evidence="1">Belongs to the HMG-CoA lyase family.</text>
</comment>
<organism evidence="5 6">
    <name type="scientific">Zwartia hollandica</name>
    <dbReference type="NCBI Taxonomy" id="324606"/>
    <lineage>
        <taxon>Bacteria</taxon>
        <taxon>Pseudomonadati</taxon>
        <taxon>Pseudomonadota</taxon>
        <taxon>Betaproteobacteria</taxon>
        <taxon>Burkholderiales</taxon>
        <taxon>Alcaligenaceae</taxon>
        <taxon>Zwartia</taxon>
    </lineage>
</organism>
<evidence type="ECO:0000256" key="3">
    <source>
        <dbReference type="ARBA" id="ARBA00023239"/>
    </source>
</evidence>
<dbReference type="PANTHER" id="PTHR42738:SF7">
    <property type="entry name" value="HYDROXYMETHYLGLUTARYL-COA LYASE"/>
    <property type="match status" value="1"/>
</dbReference>
<keyword evidence="6" id="KW-1185">Reference proteome</keyword>
<dbReference type="SUPFAM" id="SSF51569">
    <property type="entry name" value="Aldolase"/>
    <property type="match status" value="1"/>
</dbReference>
<dbReference type="GO" id="GO:0004419">
    <property type="term" value="F:hydroxymethylglutaryl-CoA lyase activity"/>
    <property type="evidence" value="ECO:0007669"/>
    <property type="project" value="TreeGrafter"/>
</dbReference>
<evidence type="ECO:0000259" key="4">
    <source>
        <dbReference type="PROSITE" id="PS50991"/>
    </source>
</evidence>
<evidence type="ECO:0000256" key="2">
    <source>
        <dbReference type="ARBA" id="ARBA00022723"/>
    </source>
</evidence>
<dbReference type="PROSITE" id="PS50991">
    <property type="entry name" value="PYR_CT"/>
    <property type="match status" value="1"/>
</dbReference>
<dbReference type="CDD" id="cd07938">
    <property type="entry name" value="DRE_TIM_HMGL"/>
    <property type="match status" value="1"/>
</dbReference>
<comment type="caution">
    <text evidence="5">The sequence shown here is derived from an EMBL/GenBank/DDBJ whole genome shotgun (WGS) entry which is preliminary data.</text>
</comment>
<dbReference type="InterPro" id="IPR043594">
    <property type="entry name" value="HMGL"/>
</dbReference>
<dbReference type="Proteomes" id="UP000739565">
    <property type="component" value="Unassembled WGS sequence"/>
</dbReference>
<dbReference type="InterPro" id="IPR000891">
    <property type="entry name" value="PYR_CT"/>
</dbReference>
<accession>A0A953N6A9</accession>
<protein>
    <submittedName>
        <fullName evidence="5">Hydroxymethylglutaryl-CoA lyase</fullName>
    </submittedName>
</protein>
<proteinExistence type="inferred from homology"/>
<dbReference type="Gene3D" id="3.20.20.70">
    <property type="entry name" value="Aldolase class I"/>
    <property type="match status" value="1"/>
</dbReference>
<gene>
    <name evidence="5" type="ORF">KZZ10_03605</name>
</gene>
<evidence type="ECO:0000313" key="5">
    <source>
        <dbReference type="EMBL" id="MBZ1349721.1"/>
    </source>
</evidence>
<evidence type="ECO:0000313" key="6">
    <source>
        <dbReference type="Proteomes" id="UP000739565"/>
    </source>
</evidence>
<dbReference type="AlphaFoldDB" id="A0A953N6A9"/>
<dbReference type="GO" id="GO:0006552">
    <property type="term" value="P:L-leucine catabolic process"/>
    <property type="evidence" value="ECO:0007669"/>
    <property type="project" value="TreeGrafter"/>
</dbReference>
<reference evidence="5" key="1">
    <citation type="submission" date="2021-07" db="EMBL/GenBank/DDBJ databases">
        <title>New genus and species of the family Alcaligenaceae.</title>
        <authorList>
            <person name="Hahn M.W."/>
        </authorList>
    </citation>
    <scope>NUCLEOTIDE SEQUENCE</scope>
    <source>
        <strain evidence="5">LF4-65</strain>
    </source>
</reference>
<dbReference type="GO" id="GO:0046872">
    <property type="term" value="F:metal ion binding"/>
    <property type="evidence" value="ECO:0007669"/>
    <property type="project" value="UniProtKB-KW"/>
</dbReference>
<keyword evidence="3 5" id="KW-0456">Lyase</keyword>